<evidence type="ECO:0000256" key="1">
    <source>
        <dbReference type="ARBA" id="ARBA00006926"/>
    </source>
</evidence>
<dbReference type="SUPFAM" id="SSF52833">
    <property type="entry name" value="Thioredoxin-like"/>
    <property type="match status" value="1"/>
</dbReference>
<dbReference type="GO" id="GO:0034599">
    <property type="term" value="P:cellular response to oxidative stress"/>
    <property type="evidence" value="ECO:0007669"/>
    <property type="project" value="TreeGrafter"/>
</dbReference>
<feature type="active site" evidence="4">
    <location>
        <position position="36"/>
    </location>
</feature>
<dbReference type="Proteomes" id="UP000078437">
    <property type="component" value="Chromosome"/>
</dbReference>
<dbReference type="PROSITE" id="PS00460">
    <property type="entry name" value="GLUTATHIONE_PEROXID_1"/>
    <property type="match status" value="1"/>
</dbReference>
<organism evidence="6 7">
    <name type="scientific">Agromyces aureus</name>
    <dbReference type="NCBI Taxonomy" id="453304"/>
    <lineage>
        <taxon>Bacteria</taxon>
        <taxon>Bacillati</taxon>
        <taxon>Actinomycetota</taxon>
        <taxon>Actinomycetes</taxon>
        <taxon>Micrococcales</taxon>
        <taxon>Microbacteriaceae</taxon>
        <taxon>Agromyces</taxon>
    </lineage>
</organism>
<evidence type="ECO:0000256" key="3">
    <source>
        <dbReference type="ARBA" id="ARBA00023002"/>
    </source>
</evidence>
<dbReference type="PROSITE" id="PS00763">
    <property type="entry name" value="GLUTATHIONE_PEROXID_2"/>
    <property type="match status" value="1"/>
</dbReference>
<dbReference type="GO" id="GO:0004601">
    <property type="term" value="F:peroxidase activity"/>
    <property type="evidence" value="ECO:0007669"/>
    <property type="project" value="UniProtKB-KW"/>
</dbReference>
<reference evidence="7" key="2">
    <citation type="submission" date="2016-01" db="EMBL/GenBank/DDBJ databases">
        <title>Complete genome sequence of Agromyces aureus AR33T and comparison with related organisms.</title>
        <authorList>
            <person name="Corretto E."/>
            <person name="Antonielli L."/>
            <person name="Sessitsch A."/>
            <person name="Brader G."/>
        </authorList>
    </citation>
    <scope>NUCLEOTIDE SEQUENCE [LARGE SCALE GENOMIC DNA]</scope>
    <source>
        <strain evidence="7">AR33</strain>
    </source>
</reference>
<dbReference type="AlphaFoldDB" id="A0A191WB98"/>
<name>A0A191WB98_9MICO</name>
<dbReference type="PANTHER" id="PTHR11592">
    <property type="entry name" value="GLUTATHIONE PEROXIDASE"/>
    <property type="match status" value="1"/>
</dbReference>
<reference evidence="6 7" key="1">
    <citation type="journal article" date="2016" name="Int. J. Syst. Evol. Microbiol.">
        <title>Agromyces aureus sp. nov., isolated from the rhizosphere of Salix caprea L. grown in a heavy-metal-contaminated soil.</title>
        <authorList>
            <person name="Corretto E."/>
            <person name="Antonielli L."/>
            <person name="Sessitsch A."/>
            <person name="Compant S."/>
            <person name="Gorfer M."/>
            <person name="Kuffner M."/>
            <person name="Brader G."/>
        </authorList>
    </citation>
    <scope>NUCLEOTIDE SEQUENCE [LARGE SCALE GENOMIC DNA]</scope>
    <source>
        <strain evidence="6 7">AR33</strain>
    </source>
</reference>
<dbReference type="RefSeq" id="WP_067871781.1">
    <property type="nucleotide sequence ID" value="NZ_CP013979.1"/>
</dbReference>
<dbReference type="InterPro" id="IPR000889">
    <property type="entry name" value="Glutathione_peroxidase"/>
</dbReference>
<keyword evidence="3 5" id="KW-0560">Oxidoreductase</keyword>
<sequence>MSRLDEIPFTTMDGGTASLADYDGQAVMIVNVASRCGLAPQYEKLEALQKQYGDRGFTVIGFPSNQFLQELSTNEAVSEYCSTTWGITFPIVDRVRVNGKKEHPLYTELKQTPDAEGKAGKVSWNFEKFLVGADRSVHRFRPRTEPDAPEVIAAIEASLPAADAAEPESETQPAE</sequence>
<keyword evidence="2 5" id="KW-0575">Peroxidase</keyword>
<dbReference type="Pfam" id="PF00255">
    <property type="entry name" value="GSHPx"/>
    <property type="match status" value="1"/>
</dbReference>
<dbReference type="Gene3D" id="3.40.30.10">
    <property type="entry name" value="Glutaredoxin"/>
    <property type="match status" value="1"/>
</dbReference>
<evidence type="ECO:0000313" key="7">
    <source>
        <dbReference type="Proteomes" id="UP000078437"/>
    </source>
</evidence>
<dbReference type="CDD" id="cd00340">
    <property type="entry name" value="GSH_Peroxidase"/>
    <property type="match status" value="1"/>
</dbReference>
<dbReference type="InterPro" id="IPR029759">
    <property type="entry name" value="GPX_AS"/>
</dbReference>
<evidence type="ECO:0000256" key="2">
    <source>
        <dbReference type="ARBA" id="ARBA00022559"/>
    </source>
</evidence>
<dbReference type="EMBL" id="CP013979">
    <property type="protein sequence ID" value="ANJ25473.1"/>
    <property type="molecule type" value="Genomic_DNA"/>
</dbReference>
<proteinExistence type="inferred from homology"/>
<dbReference type="PROSITE" id="PS51355">
    <property type="entry name" value="GLUTATHIONE_PEROXID_3"/>
    <property type="match status" value="1"/>
</dbReference>
<dbReference type="PIRSF" id="PIRSF000303">
    <property type="entry name" value="Glutathion_perox"/>
    <property type="match status" value="1"/>
</dbReference>
<dbReference type="OrthoDB" id="9785502at2"/>
<dbReference type="InterPro" id="IPR036249">
    <property type="entry name" value="Thioredoxin-like_sf"/>
</dbReference>
<accession>A0A191WB98</accession>
<dbReference type="KEGG" id="agy:ATC03_00505"/>
<dbReference type="STRING" id="453304.ATC03_00505"/>
<evidence type="ECO:0000313" key="6">
    <source>
        <dbReference type="EMBL" id="ANJ25473.1"/>
    </source>
</evidence>
<dbReference type="InterPro" id="IPR029760">
    <property type="entry name" value="GPX_CS"/>
</dbReference>
<dbReference type="PANTHER" id="PTHR11592:SF40">
    <property type="entry name" value="THIOREDOXIN_GLUTATHIONE PEROXIDASE BTUE"/>
    <property type="match status" value="1"/>
</dbReference>
<keyword evidence="7" id="KW-1185">Reference proteome</keyword>
<protein>
    <recommendedName>
        <fullName evidence="5">Glutathione peroxidase</fullName>
    </recommendedName>
</protein>
<evidence type="ECO:0000256" key="4">
    <source>
        <dbReference type="PIRSR" id="PIRSR000303-1"/>
    </source>
</evidence>
<dbReference type="PRINTS" id="PR01011">
    <property type="entry name" value="GLUTPROXDASE"/>
</dbReference>
<evidence type="ECO:0000256" key="5">
    <source>
        <dbReference type="RuleBase" id="RU000499"/>
    </source>
</evidence>
<gene>
    <name evidence="6" type="ORF">ATC03_00505</name>
</gene>
<comment type="similarity">
    <text evidence="1 5">Belongs to the glutathione peroxidase family.</text>
</comment>